<keyword evidence="5 6" id="KW-0378">Hydrolase</keyword>
<dbReference type="Gene3D" id="2.40.70.10">
    <property type="entry name" value="Acid Proteases"/>
    <property type="match status" value="2"/>
</dbReference>
<dbReference type="EMBL" id="JBFCZG010000007">
    <property type="protein sequence ID" value="KAL3419823.1"/>
    <property type="molecule type" value="Genomic_DNA"/>
</dbReference>
<evidence type="ECO:0000313" key="10">
    <source>
        <dbReference type="EMBL" id="KAL3419823.1"/>
    </source>
</evidence>
<feature type="domain" description="Peptidase A1" evidence="9">
    <location>
        <begin position="68"/>
        <end position="410"/>
    </location>
</feature>
<dbReference type="InterPro" id="IPR033121">
    <property type="entry name" value="PEPTIDASE_A1"/>
</dbReference>
<dbReference type="PANTHER" id="PTHR47966:SF65">
    <property type="entry name" value="ASPARTIC-TYPE ENDOPEPTIDASE"/>
    <property type="match status" value="1"/>
</dbReference>
<keyword evidence="4 6" id="KW-0064">Aspartyl protease</keyword>
<evidence type="ECO:0000256" key="1">
    <source>
        <dbReference type="ARBA" id="ARBA00007447"/>
    </source>
</evidence>
<name>A0ABR4P931_9HELO</name>
<evidence type="ECO:0000256" key="5">
    <source>
        <dbReference type="ARBA" id="ARBA00022801"/>
    </source>
</evidence>
<organism evidence="10 11">
    <name type="scientific">Phlyctema vagabunda</name>
    <dbReference type="NCBI Taxonomy" id="108571"/>
    <lineage>
        <taxon>Eukaryota</taxon>
        <taxon>Fungi</taxon>
        <taxon>Dikarya</taxon>
        <taxon>Ascomycota</taxon>
        <taxon>Pezizomycotina</taxon>
        <taxon>Leotiomycetes</taxon>
        <taxon>Helotiales</taxon>
        <taxon>Dermateaceae</taxon>
        <taxon>Phlyctema</taxon>
    </lineage>
</organism>
<dbReference type="SUPFAM" id="SSF50630">
    <property type="entry name" value="Acid proteases"/>
    <property type="match status" value="1"/>
</dbReference>
<dbReference type="InterPro" id="IPR001461">
    <property type="entry name" value="Aspartic_peptidase_A1"/>
</dbReference>
<evidence type="ECO:0000256" key="2">
    <source>
        <dbReference type="ARBA" id="ARBA00022670"/>
    </source>
</evidence>
<feature type="chain" id="PRO_5047129488" evidence="8">
    <location>
        <begin position="22"/>
        <end position="776"/>
    </location>
</feature>
<evidence type="ECO:0000313" key="11">
    <source>
        <dbReference type="Proteomes" id="UP001629113"/>
    </source>
</evidence>
<evidence type="ECO:0000256" key="8">
    <source>
        <dbReference type="SAM" id="SignalP"/>
    </source>
</evidence>
<dbReference type="InterPro" id="IPR018247">
    <property type="entry name" value="EF_Hand_1_Ca_BS"/>
</dbReference>
<dbReference type="PROSITE" id="PS00018">
    <property type="entry name" value="EF_HAND_1"/>
    <property type="match status" value="1"/>
</dbReference>
<gene>
    <name evidence="10" type="ORF">PVAG01_08321</name>
</gene>
<evidence type="ECO:0000256" key="3">
    <source>
        <dbReference type="ARBA" id="ARBA00022729"/>
    </source>
</evidence>
<proteinExistence type="inferred from homology"/>
<dbReference type="InterPro" id="IPR033876">
    <property type="entry name" value="SAP-like"/>
</dbReference>
<evidence type="ECO:0000256" key="7">
    <source>
        <dbReference type="SAM" id="MobiDB-lite"/>
    </source>
</evidence>
<feature type="region of interest" description="Disordered" evidence="7">
    <location>
        <begin position="536"/>
        <end position="558"/>
    </location>
</feature>
<evidence type="ECO:0000256" key="6">
    <source>
        <dbReference type="RuleBase" id="RU000454"/>
    </source>
</evidence>
<dbReference type="PROSITE" id="PS51767">
    <property type="entry name" value="PEPTIDASE_A1"/>
    <property type="match status" value="1"/>
</dbReference>
<evidence type="ECO:0000259" key="9">
    <source>
        <dbReference type="PROSITE" id="PS51767"/>
    </source>
</evidence>
<dbReference type="Pfam" id="PF00026">
    <property type="entry name" value="Asp"/>
    <property type="match status" value="1"/>
</dbReference>
<reference evidence="10 11" key="1">
    <citation type="submission" date="2024-06" db="EMBL/GenBank/DDBJ databases">
        <title>Complete genome of Phlyctema vagabunda strain 19-DSS-EL-015.</title>
        <authorList>
            <person name="Fiorenzani C."/>
        </authorList>
    </citation>
    <scope>NUCLEOTIDE SEQUENCE [LARGE SCALE GENOMIC DNA]</scope>
    <source>
        <strain evidence="10 11">19-DSS-EL-015</strain>
    </source>
</reference>
<dbReference type="PROSITE" id="PS00141">
    <property type="entry name" value="ASP_PROTEASE"/>
    <property type="match status" value="1"/>
</dbReference>
<dbReference type="CDD" id="cd05474">
    <property type="entry name" value="SAP_like"/>
    <property type="match status" value="1"/>
</dbReference>
<dbReference type="InterPro" id="IPR021109">
    <property type="entry name" value="Peptidase_aspartic_dom_sf"/>
</dbReference>
<comment type="caution">
    <text evidence="10">The sequence shown here is derived from an EMBL/GenBank/DDBJ whole genome shotgun (WGS) entry which is preliminary data.</text>
</comment>
<keyword evidence="3 8" id="KW-0732">Signal</keyword>
<protein>
    <submittedName>
        <fullName evidence="10">Aspartic-type endopeptidase opsB 1</fullName>
    </submittedName>
</protein>
<dbReference type="PRINTS" id="PR00792">
    <property type="entry name" value="PEPSIN"/>
</dbReference>
<feature type="signal peptide" evidence="8">
    <location>
        <begin position="1"/>
        <end position="21"/>
    </location>
</feature>
<evidence type="ECO:0000256" key="4">
    <source>
        <dbReference type="ARBA" id="ARBA00022750"/>
    </source>
</evidence>
<feature type="region of interest" description="Disordered" evidence="7">
    <location>
        <begin position="746"/>
        <end position="776"/>
    </location>
</feature>
<accession>A0ABR4P931</accession>
<dbReference type="Proteomes" id="UP001629113">
    <property type="component" value="Unassembled WGS sequence"/>
</dbReference>
<comment type="similarity">
    <text evidence="1 6">Belongs to the peptidase A1 family.</text>
</comment>
<keyword evidence="11" id="KW-1185">Reference proteome</keyword>
<sequence>MTRIPTLLLASTSLYSTLTYAAGTVQWSIVQDSSAAAAQLKARSTYLSKRQSSTVEASLGNAVQAGLYFANISIGTPPQALQVQIDTGSSDVWVPSSTAQICTAGSSSTSDGCTGGSFDSSASSTFDDIAPGEFNISYVDGSGSAGDYFEDTFSIGGSSVEKLQMGLALDTTIGVGIMGIGYNTSEANIQTGDGTIYPNLPEALVSGGVINTNAYSLWLDDLQSSSGSILFGGIDTAKYSGNLISIPVYPSTRSGEFTSFTVAFTSLGATSSSGSDVFTPSDYAEAAILDSGTTITLLPNNVANQVFEELGATVSQELGAVVVPCYLADNEGTLNYGFGGSDGPTIKVSMSQLVLPLTLTDGSSPEYRDGTKACQLGIQAAGDLPVLFGDTFLRSAYVVYDLINNRIALAQTDFESTDSNVVPFPSSGAAIPSATSATAEIGVTATVTAPVRGGQADATASGTASLATYNPTQATLSAAAGFAATASSSSTGSSSTSTKKSAAGQIQPPFEWVRVAVGGGPTTLLEVTPRKHIFTSTMSTSSKPPSPAPPASAAPESTNLTLSADKAHGTAEEAAAALVLGPTPTPTPSQTLTPFFTLIHDTQTNNTIHPSQTHYLFSDDDTSLLSTTIANTVLQPSDPAEGGANAAAPNARILILDLNDAGTAVTSAQSLSPEWQITRTEIGVAPSFEGGEGEGILLRIEGVGIQEERFDDRDRDGLMGEEEMRGLVEGFEERMAVLRGLIGDEVDKEKGKEREKEKEKDDENEKEVEKKAEVES</sequence>
<dbReference type="InterPro" id="IPR001969">
    <property type="entry name" value="Aspartic_peptidase_AS"/>
</dbReference>
<keyword evidence="2 6" id="KW-0645">Protease</keyword>
<dbReference type="PANTHER" id="PTHR47966">
    <property type="entry name" value="BETA-SITE APP-CLEAVING ENZYME, ISOFORM A-RELATED"/>
    <property type="match status" value="1"/>
</dbReference>